<accession>A0A3P6AT38</accession>
<feature type="compositionally biased region" description="Basic and acidic residues" evidence="1">
    <location>
        <begin position="1"/>
        <end position="18"/>
    </location>
</feature>
<evidence type="ECO:0000313" key="2">
    <source>
        <dbReference type="EMBL" id="VDC88560.1"/>
    </source>
</evidence>
<feature type="compositionally biased region" description="Acidic residues" evidence="1">
    <location>
        <begin position="34"/>
        <end position="48"/>
    </location>
</feature>
<evidence type="ECO:0000256" key="1">
    <source>
        <dbReference type="SAM" id="MobiDB-lite"/>
    </source>
</evidence>
<sequence>MAVMSHDKAEGRLYESAHTRPIPYNSKIVGQENGGDDDDDDSDVAPAA</sequence>
<dbReference type="EMBL" id="LR031872">
    <property type="protein sequence ID" value="VDC88560.1"/>
    <property type="molecule type" value="Genomic_DNA"/>
</dbReference>
<organism evidence="2">
    <name type="scientific">Brassica oleracea</name>
    <name type="common">Wild cabbage</name>
    <dbReference type="NCBI Taxonomy" id="3712"/>
    <lineage>
        <taxon>Eukaryota</taxon>
        <taxon>Viridiplantae</taxon>
        <taxon>Streptophyta</taxon>
        <taxon>Embryophyta</taxon>
        <taxon>Tracheophyta</taxon>
        <taxon>Spermatophyta</taxon>
        <taxon>Magnoliopsida</taxon>
        <taxon>eudicotyledons</taxon>
        <taxon>Gunneridae</taxon>
        <taxon>Pentapetalae</taxon>
        <taxon>rosids</taxon>
        <taxon>malvids</taxon>
        <taxon>Brassicales</taxon>
        <taxon>Brassicaceae</taxon>
        <taxon>Brassiceae</taxon>
        <taxon>Brassica</taxon>
    </lineage>
</organism>
<gene>
    <name evidence="2" type="ORF">BOLC3T14404H</name>
</gene>
<feature type="region of interest" description="Disordered" evidence="1">
    <location>
        <begin position="1"/>
        <end position="48"/>
    </location>
</feature>
<protein>
    <submittedName>
        <fullName evidence="2">Uncharacterized protein</fullName>
    </submittedName>
</protein>
<proteinExistence type="predicted"/>
<name>A0A3P6AT38_BRAOL</name>
<reference evidence="2" key="1">
    <citation type="submission" date="2018-11" db="EMBL/GenBank/DDBJ databases">
        <authorList>
            <consortium name="Genoscope - CEA"/>
            <person name="William W."/>
        </authorList>
    </citation>
    <scope>NUCLEOTIDE SEQUENCE</scope>
</reference>
<dbReference type="AlphaFoldDB" id="A0A3P6AT38"/>